<feature type="transmembrane region" description="Helical" evidence="9">
    <location>
        <begin position="58"/>
        <end position="82"/>
    </location>
</feature>
<feature type="transmembrane region" description="Helical" evidence="9">
    <location>
        <begin position="409"/>
        <end position="427"/>
    </location>
</feature>
<evidence type="ECO:0000256" key="3">
    <source>
        <dbReference type="ARBA" id="ARBA00022448"/>
    </source>
</evidence>
<dbReference type="InterPro" id="IPR036259">
    <property type="entry name" value="MFS_trans_sf"/>
</dbReference>
<evidence type="ECO:0000313" key="12">
    <source>
        <dbReference type="Proteomes" id="UP001499967"/>
    </source>
</evidence>
<feature type="transmembrane region" description="Helical" evidence="9">
    <location>
        <begin position="94"/>
        <end position="112"/>
    </location>
</feature>
<gene>
    <name evidence="11" type="ORF">GCM10009559_37230</name>
</gene>
<evidence type="ECO:0000259" key="10">
    <source>
        <dbReference type="PROSITE" id="PS50850"/>
    </source>
</evidence>
<evidence type="ECO:0000256" key="1">
    <source>
        <dbReference type="ARBA" id="ARBA00004651"/>
    </source>
</evidence>
<dbReference type="InterPro" id="IPR051084">
    <property type="entry name" value="H+-coupled_symporters"/>
</dbReference>
<keyword evidence="8 9" id="KW-0472">Membrane</keyword>
<feature type="transmembrane region" description="Helical" evidence="9">
    <location>
        <begin position="339"/>
        <end position="368"/>
    </location>
</feature>
<sequence>MTYTPHQVRLGAPDRKPSRRRTLALVAVGNVFEWYDFTVYGFVAPQIAKTFFPAADPLAGLLSTFVIFFVGFLARPIGALVFGSLADRVGRKPVMLVSMSLMAGGALIIGFAPGHATAGSLGTVLVVLGRLVQGLSAGGEQGAAGIFLVEWAGPRQRGFYGSFLNSAATTGVLLGALLTAALNTVLGASAMAEWGWRIPFFVGAVLAVFVLVARRRVEETPVFRELQAAHEQVGAAAVDARSGNGKAFFIAFGLIALWATTTGVTLTFMPTFAFSIVGVDGAGGLWATVLGSAMTAGLIPVGGWVSDRVGRRPMFLFTAIGYLVLTVPLFALIVETKAFWSVLLLEFVLAFFSAAIGGTAVATIVELLTGRRRGLMVTMTLALGVTIFGGLATYACTWLISVTGQPLSVVYWVLGLTVITLVAAIFIPRDLHLRKLA</sequence>
<comment type="caution">
    <text evidence="11">The sequence shown here is derived from an EMBL/GenBank/DDBJ whole genome shotgun (WGS) entry which is preliminary data.</text>
</comment>
<dbReference type="PANTHER" id="PTHR43528">
    <property type="entry name" value="ALPHA-KETOGLUTARATE PERMEASE"/>
    <property type="match status" value="1"/>
</dbReference>
<feature type="transmembrane region" description="Helical" evidence="9">
    <location>
        <begin position="380"/>
        <end position="403"/>
    </location>
</feature>
<comment type="similarity">
    <text evidence="2">Belongs to the major facilitator superfamily. Metabolite:H+ Symporter (MHS) family (TC 2.A.1.6) family.</text>
</comment>
<dbReference type="InterPro" id="IPR020846">
    <property type="entry name" value="MFS_dom"/>
</dbReference>
<feature type="transmembrane region" description="Helical" evidence="9">
    <location>
        <begin position="23"/>
        <end position="43"/>
    </location>
</feature>
<dbReference type="SUPFAM" id="SSF103473">
    <property type="entry name" value="MFS general substrate transporter"/>
    <property type="match status" value="1"/>
</dbReference>
<feature type="domain" description="Major facilitator superfamily (MFS) profile" evidence="10">
    <location>
        <begin position="22"/>
        <end position="432"/>
    </location>
</feature>
<feature type="transmembrane region" description="Helical" evidence="9">
    <location>
        <begin position="248"/>
        <end position="277"/>
    </location>
</feature>
<evidence type="ECO:0000256" key="8">
    <source>
        <dbReference type="ARBA" id="ARBA00023136"/>
    </source>
</evidence>
<keyword evidence="6" id="KW-0769">Symport</keyword>
<feature type="transmembrane region" description="Helical" evidence="9">
    <location>
        <begin position="314"/>
        <end position="333"/>
    </location>
</feature>
<evidence type="ECO:0000256" key="5">
    <source>
        <dbReference type="ARBA" id="ARBA00022692"/>
    </source>
</evidence>
<evidence type="ECO:0000256" key="6">
    <source>
        <dbReference type="ARBA" id="ARBA00022847"/>
    </source>
</evidence>
<organism evidence="11 12">
    <name type="scientific">Pseudonocardia zijingensis</name>
    <dbReference type="NCBI Taxonomy" id="153376"/>
    <lineage>
        <taxon>Bacteria</taxon>
        <taxon>Bacillati</taxon>
        <taxon>Actinomycetota</taxon>
        <taxon>Actinomycetes</taxon>
        <taxon>Pseudonocardiales</taxon>
        <taxon>Pseudonocardiaceae</taxon>
        <taxon>Pseudonocardia</taxon>
    </lineage>
</organism>
<dbReference type="InterPro" id="IPR011701">
    <property type="entry name" value="MFS"/>
</dbReference>
<accession>A0ABN1QFE2</accession>
<dbReference type="Proteomes" id="UP001499967">
    <property type="component" value="Unassembled WGS sequence"/>
</dbReference>
<dbReference type="Pfam" id="PF00083">
    <property type="entry name" value="Sugar_tr"/>
    <property type="match status" value="1"/>
</dbReference>
<feature type="transmembrane region" description="Helical" evidence="9">
    <location>
        <begin position="194"/>
        <end position="213"/>
    </location>
</feature>
<feature type="transmembrane region" description="Helical" evidence="9">
    <location>
        <begin position="118"/>
        <end position="138"/>
    </location>
</feature>
<dbReference type="EMBL" id="BAAAHP010000104">
    <property type="protein sequence ID" value="GAA0941594.1"/>
    <property type="molecule type" value="Genomic_DNA"/>
</dbReference>
<keyword evidence="7 9" id="KW-1133">Transmembrane helix</keyword>
<keyword evidence="12" id="KW-1185">Reference proteome</keyword>
<dbReference type="PROSITE" id="PS00217">
    <property type="entry name" value="SUGAR_TRANSPORT_2"/>
    <property type="match status" value="1"/>
</dbReference>
<dbReference type="InterPro" id="IPR005829">
    <property type="entry name" value="Sugar_transporter_CS"/>
</dbReference>
<dbReference type="InterPro" id="IPR005828">
    <property type="entry name" value="MFS_sugar_transport-like"/>
</dbReference>
<dbReference type="Pfam" id="PF07690">
    <property type="entry name" value="MFS_1"/>
    <property type="match status" value="1"/>
</dbReference>
<dbReference type="RefSeq" id="WP_343942719.1">
    <property type="nucleotide sequence ID" value="NZ_BAAAHP010000104.1"/>
</dbReference>
<feature type="transmembrane region" description="Helical" evidence="9">
    <location>
        <begin position="159"/>
        <end position="182"/>
    </location>
</feature>
<evidence type="ECO:0000313" key="11">
    <source>
        <dbReference type="EMBL" id="GAA0941594.1"/>
    </source>
</evidence>
<dbReference type="PROSITE" id="PS00216">
    <property type="entry name" value="SUGAR_TRANSPORT_1"/>
    <property type="match status" value="1"/>
</dbReference>
<reference evidence="11 12" key="1">
    <citation type="journal article" date="2019" name="Int. J. Syst. Evol. Microbiol.">
        <title>The Global Catalogue of Microorganisms (GCM) 10K type strain sequencing project: providing services to taxonomists for standard genome sequencing and annotation.</title>
        <authorList>
            <consortium name="The Broad Institute Genomics Platform"/>
            <consortium name="The Broad Institute Genome Sequencing Center for Infectious Disease"/>
            <person name="Wu L."/>
            <person name="Ma J."/>
        </authorList>
    </citation>
    <scope>NUCLEOTIDE SEQUENCE [LARGE SCALE GENOMIC DNA]</scope>
    <source>
        <strain evidence="11 12">JCM 11117</strain>
    </source>
</reference>
<evidence type="ECO:0000256" key="7">
    <source>
        <dbReference type="ARBA" id="ARBA00022989"/>
    </source>
</evidence>
<comment type="subcellular location">
    <subcellularLocation>
        <location evidence="1">Cell membrane</location>
        <topology evidence="1">Multi-pass membrane protein</topology>
    </subcellularLocation>
</comment>
<evidence type="ECO:0000256" key="9">
    <source>
        <dbReference type="SAM" id="Phobius"/>
    </source>
</evidence>
<proteinExistence type="inferred from homology"/>
<keyword evidence="3" id="KW-0813">Transport</keyword>
<evidence type="ECO:0000256" key="2">
    <source>
        <dbReference type="ARBA" id="ARBA00008240"/>
    </source>
</evidence>
<dbReference type="PANTHER" id="PTHR43528:SF1">
    <property type="entry name" value="ALPHA-KETOGLUTARATE PERMEASE"/>
    <property type="match status" value="1"/>
</dbReference>
<feature type="transmembrane region" description="Helical" evidence="9">
    <location>
        <begin position="283"/>
        <end position="302"/>
    </location>
</feature>
<protein>
    <submittedName>
        <fullName evidence="11">MFS transporter</fullName>
    </submittedName>
</protein>
<name>A0ABN1QFE2_9PSEU</name>
<dbReference type="PROSITE" id="PS50850">
    <property type="entry name" value="MFS"/>
    <property type="match status" value="1"/>
</dbReference>
<keyword evidence="4" id="KW-1003">Cell membrane</keyword>
<evidence type="ECO:0000256" key="4">
    <source>
        <dbReference type="ARBA" id="ARBA00022475"/>
    </source>
</evidence>
<keyword evidence="5 9" id="KW-0812">Transmembrane</keyword>
<dbReference type="Gene3D" id="1.20.1250.20">
    <property type="entry name" value="MFS general substrate transporter like domains"/>
    <property type="match status" value="2"/>
</dbReference>